<organism evidence="1 2">
    <name type="scientific">Paraburkholderia phenoliruptrix</name>
    <dbReference type="NCBI Taxonomy" id="252970"/>
    <lineage>
        <taxon>Bacteria</taxon>
        <taxon>Pseudomonadati</taxon>
        <taxon>Pseudomonadota</taxon>
        <taxon>Betaproteobacteria</taxon>
        <taxon>Burkholderiales</taxon>
        <taxon>Burkholderiaceae</taxon>
        <taxon>Paraburkholderia</taxon>
    </lineage>
</organism>
<keyword evidence="2" id="KW-1185">Reference proteome</keyword>
<name>A0ABV3WJS0_9BURK</name>
<dbReference type="Proteomes" id="UP001558535">
    <property type="component" value="Unassembled WGS sequence"/>
</dbReference>
<accession>A0ABV3WJS0</accession>
<dbReference type="EMBL" id="JBFPKE010000014">
    <property type="protein sequence ID" value="MEX3753490.1"/>
    <property type="molecule type" value="Genomic_DNA"/>
</dbReference>
<sequence length="75" mass="8352">MAKCLFLYGKAGKLARMPPALDKNYWQLFNKPSCANATGCNTHEVISEMKSPLKTASAAYELSNWNAQKDPIILF</sequence>
<dbReference type="RefSeq" id="WP_310111751.1">
    <property type="nucleotide sequence ID" value="NZ_CP168530.1"/>
</dbReference>
<proteinExistence type="predicted"/>
<protein>
    <submittedName>
        <fullName evidence="1">Uncharacterized protein</fullName>
    </submittedName>
</protein>
<evidence type="ECO:0000313" key="2">
    <source>
        <dbReference type="Proteomes" id="UP001558535"/>
    </source>
</evidence>
<gene>
    <name evidence="1" type="ORF">AB3X84_26180</name>
</gene>
<evidence type="ECO:0000313" key="1">
    <source>
        <dbReference type="EMBL" id="MEX3753490.1"/>
    </source>
</evidence>
<comment type="caution">
    <text evidence="1">The sequence shown here is derived from an EMBL/GenBank/DDBJ whole genome shotgun (WGS) entry which is preliminary data.</text>
</comment>
<reference evidence="1 2" key="1">
    <citation type="submission" date="2024-07" db="EMBL/GenBank/DDBJ databases">
        <title>A survey of Mimosa microsymbionts across Brazilian biomes reveals a high diversity of Paraburkholderia nodulating endemic species, but also that Cupriavidus is common as a symbiont of widespread species.</title>
        <authorList>
            <person name="Rouws L."/>
            <person name="Barauna A."/>
            <person name="Beukes C."/>
            <person name="Rouws J.R.C."/>
            <person name="De Faria S.M."/>
            <person name="Gross E."/>
            <person name="Bueno Dos Reis Junior F."/>
            <person name="Simon M.F."/>
            <person name="Maluk M."/>
            <person name="Odee D.W."/>
            <person name="Kenicer G."/>
            <person name="Young J.P.W."/>
            <person name="Reis V.M."/>
            <person name="Zilli J."/>
            <person name="James E.K."/>
        </authorList>
    </citation>
    <scope>NUCLEOTIDE SEQUENCE [LARGE SCALE GENOMIC DNA]</scope>
    <source>
        <strain evidence="1 2">BR14375</strain>
    </source>
</reference>